<evidence type="ECO:0000256" key="1">
    <source>
        <dbReference type="SAM" id="SignalP"/>
    </source>
</evidence>
<reference evidence="2" key="1">
    <citation type="submission" date="2021-08" db="EMBL/GenBank/DDBJ databases">
        <title>WGS assembly of Ceratopteris richardii.</title>
        <authorList>
            <person name="Marchant D.B."/>
            <person name="Chen G."/>
            <person name="Jenkins J."/>
            <person name="Shu S."/>
            <person name="Leebens-Mack J."/>
            <person name="Grimwood J."/>
            <person name="Schmutz J."/>
            <person name="Soltis P."/>
            <person name="Soltis D."/>
            <person name="Chen Z.-H."/>
        </authorList>
    </citation>
    <scope>NUCLEOTIDE SEQUENCE</scope>
    <source>
        <strain evidence="2">Whitten #5841</strain>
        <tissue evidence="2">Leaf</tissue>
    </source>
</reference>
<name>A0A8T2VBR5_CERRI</name>
<feature type="signal peptide" evidence="1">
    <location>
        <begin position="1"/>
        <end position="35"/>
    </location>
</feature>
<dbReference type="OMA" id="NCYEIAP"/>
<protein>
    <submittedName>
        <fullName evidence="2">Uncharacterized protein</fullName>
    </submittedName>
</protein>
<evidence type="ECO:0000313" key="2">
    <source>
        <dbReference type="EMBL" id="KAH7444538.1"/>
    </source>
</evidence>
<comment type="caution">
    <text evidence="2">The sequence shown here is derived from an EMBL/GenBank/DDBJ whole genome shotgun (WGS) entry which is preliminary data.</text>
</comment>
<dbReference type="SMART" id="SM00205">
    <property type="entry name" value="THN"/>
    <property type="match status" value="1"/>
</dbReference>
<accession>A0A8T2VBR5</accession>
<dbReference type="OrthoDB" id="430315at2759"/>
<dbReference type="AlphaFoldDB" id="A0A8T2VBR5"/>
<dbReference type="SUPFAM" id="SSF49870">
    <property type="entry name" value="Osmotin, thaumatin-like protein"/>
    <property type="match status" value="1"/>
</dbReference>
<organism evidence="2 3">
    <name type="scientific">Ceratopteris richardii</name>
    <name type="common">Triangle waterfern</name>
    <dbReference type="NCBI Taxonomy" id="49495"/>
    <lineage>
        <taxon>Eukaryota</taxon>
        <taxon>Viridiplantae</taxon>
        <taxon>Streptophyta</taxon>
        <taxon>Embryophyta</taxon>
        <taxon>Tracheophyta</taxon>
        <taxon>Polypodiopsida</taxon>
        <taxon>Polypodiidae</taxon>
        <taxon>Polypodiales</taxon>
        <taxon>Pteridineae</taxon>
        <taxon>Pteridaceae</taxon>
        <taxon>Parkerioideae</taxon>
        <taxon>Ceratopteris</taxon>
    </lineage>
</organism>
<dbReference type="InterPro" id="IPR037176">
    <property type="entry name" value="Osmotin/thaumatin-like_sf"/>
</dbReference>
<dbReference type="InterPro" id="IPR001938">
    <property type="entry name" value="Thaumatin"/>
</dbReference>
<dbReference type="Gene3D" id="2.60.110.10">
    <property type="entry name" value="Thaumatin"/>
    <property type="match status" value="1"/>
</dbReference>
<dbReference type="Pfam" id="PF00314">
    <property type="entry name" value="Thaumatin"/>
    <property type="match status" value="1"/>
</dbReference>
<proteinExistence type="predicted"/>
<dbReference type="Proteomes" id="UP000825935">
    <property type="component" value="Chromosome 2"/>
</dbReference>
<keyword evidence="3" id="KW-1185">Reference proteome</keyword>
<keyword evidence="1" id="KW-0732">Signal</keyword>
<feature type="chain" id="PRO_5035728992" evidence="1">
    <location>
        <begin position="36"/>
        <end position="179"/>
    </location>
</feature>
<sequence>MCRHVVPASASRKALLLQALLLISAGMVGTWCVQAITIETVNKASEVMCVRYWIPNEVGGGCNEVRMGNKWDIQVTDRWKAATVWATEGGCGGAHCNTGPPTGVTQFEITVDGGWSNDYYDISALAGFNLGLTVAPTNPTCASQICTSLSTCQGVVPGGPDRTKACKYGSASYVLTFIK</sequence>
<dbReference type="PROSITE" id="PS51367">
    <property type="entry name" value="THAUMATIN_2"/>
    <property type="match status" value="1"/>
</dbReference>
<gene>
    <name evidence="2" type="ORF">KP509_02G081700</name>
</gene>
<evidence type="ECO:0000313" key="3">
    <source>
        <dbReference type="Proteomes" id="UP000825935"/>
    </source>
</evidence>
<dbReference type="EMBL" id="CM035407">
    <property type="protein sequence ID" value="KAH7444538.1"/>
    <property type="molecule type" value="Genomic_DNA"/>
</dbReference>